<dbReference type="AlphaFoldDB" id="A0A1T2L5U2"/>
<dbReference type="EMBL" id="MPRL01000027">
    <property type="protein sequence ID" value="OOZ40316.1"/>
    <property type="molecule type" value="Genomic_DNA"/>
</dbReference>
<keyword evidence="2" id="KW-1185">Reference proteome</keyword>
<evidence type="ECO:0000313" key="1">
    <source>
        <dbReference type="EMBL" id="OOZ40316.1"/>
    </source>
</evidence>
<protein>
    <submittedName>
        <fullName evidence="1">Uncharacterized protein</fullName>
    </submittedName>
</protein>
<evidence type="ECO:0000313" key="2">
    <source>
        <dbReference type="Proteomes" id="UP000191110"/>
    </source>
</evidence>
<organism evidence="1 2">
    <name type="scientific">Solemya pervernicosa gill symbiont</name>
    <dbReference type="NCBI Taxonomy" id="642797"/>
    <lineage>
        <taxon>Bacteria</taxon>
        <taxon>Pseudomonadati</taxon>
        <taxon>Pseudomonadota</taxon>
        <taxon>Gammaproteobacteria</taxon>
        <taxon>sulfur-oxidizing symbionts</taxon>
    </lineage>
</organism>
<proteinExistence type="predicted"/>
<dbReference type="OrthoDB" id="8768428at2"/>
<gene>
    <name evidence="1" type="ORF">BOW53_08045</name>
</gene>
<sequence>MIKENNSHLLGSMYLKGFGNNGIGRGEPDPYVEKPGSDFVLCRDAEGNATAVYSNSVWDFNPYRLSNKRLTIITFDEEFTPSQEINNKIYKQIKYVLYILIYHNPSSKSGKTSAGTLIQYFYTLRKIARFVALQFDNKLVQEIDLNDVLSNVSYLKAFLNHEISTPNDAKQVSAVLEVLNQRGAKKIGFAPCNKTELELERQKDKQHPVIPSRIYIEMMNLFDGYIDRLYLYQENIKDIIIEMADRSYGAAIATQQHQLGKVGVFRPIMPEVLQKHGIAPLFERSRVKEFTRASFVVWLKEIQYVCKMTMHLYTGMRDQETARTMHGCIDEYEVSKSIVDETGDVLDPARIVNIVSTTTKFTGYKKALLG</sequence>
<accession>A0A1T2L5U2</accession>
<reference evidence="1 2" key="1">
    <citation type="submission" date="2016-11" db="EMBL/GenBank/DDBJ databases">
        <title>Mixed transmission modes and dynamic genome evolution in an obligate animal-bacterial symbiosis.</title>
        <authorList>
            <person name="Russell S.L."/>
            <person name="Corbett-Detig R.B."/>
            <person name="Cavanaugh C.M."/>
        </authorList>
    </citation>
    <scope>NUCLEOTIDE SEQUENCE [LARGE SCALE GENOMIC DNA]</scope>
    <source>
        <strain evidence="1">Sveles-Q1</strain>
    </source>
</reference>
<dbReference type="RefSeq" id="WP_078483574.1">
    <property type="nucleotide sequence ID" value="NZ_MPRL01000027.1"/>
</dbReference>
<comment type="caution">
    <text evidence="1">The sequence shown here is derived from an EMBL/GenBank/DDBJ whole genome shotgun (WGS) entry which is preliminary data.</text>
</comment>
<dbReference type="Proteomes" id="UP000191110">
    <property type="component" value="Unassembled WGS sequence"/>
</dbReference>
<name>A0A1T2L5U2_9GAMM</name>